<dbReference type="SUPFAM" id="SSF47616">
    <property type="entry name" value="GST C-terminal domain-like"/>
    <property type="match status" value="1"/>
</dbReference>
<dbReference type="PANTHER" id="PTHR44051:SF9">
    <property type="entry name" value="GLUTATHIONE S-TRANSFERASE 1"/>
    <property type="match status" value="1"/>
</dbReference>
<dbReference type="Gene3D" id="1.20.1050.10">
    <property type="match status" value="1"/>
</dbReference>
<dbReference type="PANTHER" id="PTHR44051">
    <property type="entry name" value="GLUTATHIONE S-TRANSFERASE-RELATED"/>
    <property type="match status" value="1"/>
</dbReference>
<dbReference type="EC" id="2.5.1.18" evidence="2"/>
<evidence type="ECO:0000313" key="6">
    <source>
        <dbReference type="EMBL" id="KAJ5167539.1"/>
    </source>
</evidence>
<dbReference type="SFLD" id="SFLDS00019">
    <property type="entry name" value="Glutathione_Transferase_(cytos"/>
    <property type="match status" value="1"/>
</dbReference>
<comment type="caution">
    <text evidence="6">The sequence shown here is derived from an EMBL/GenBank/DDBJ whole genome shotgun (WGS) entry which is preliminary data.</text>
</comment>
<evidence type="ECO:0000313" key="7">
    <source>
        <dbReference type="Proteomes" id="UP001149163"/>
    </source>
</evidence>
<dbReference type="SUPFAM" id="SSF52833">
    <property type="entry name" value="Thioredoxin-like"/>
    <property type="match status" value="1"/>
</dbReference>
<accession>A0A9W9I6F4</accession>
<reference evidence="6" key="2">
    <citation type="journal article" date="2023" name="IMA Fungus">
        <title>Comparative genomic study of the Penicillium genus elucidates a diverse pangenome and 15 lateral gene transfer events.</title>
        <authorList>
            <person name="Petersen C."/>
            <person name="Sorensen T."/>
            <person name="Nielsen M.R."/>
            <person name="Sondergaard T.E."/>
            <person name="Sorensen J.L."/>
            <person name="Fitzpatrick D.A."/>
            <person name="Frisvad J.C."/>
            <person name="Nielsen K.L."/>
        </authorList>
    </citation>
    <scope>NUCLEOTIDE SEQUENCE</scope>
    <source>
        <strain evidence="6">IBT 26290</strain>
    </source>
</reference>
<dbReference type="RefSeq" id="XP_056544000.1">
    <property type="nucleotide sequence ID" value="XM_056688445.1"/>
</dbReference>
<dbReference type="OrthoDB" id="2098326at2759"/>
<evidence type="ECO:0000256" key="4">
    <source>
        <dbReference type="ARBA" id="ARBA00047960"/>
    </source>
</evidence>
<dbReference type="InterPro" id="IPR036249">
    <property type="entry name" value="Thioredoxin-like_sf"/>
</dbReference>
<dbReference type="GeneID" id="81427621"/>
<evidence type="ECO:0000259" key="5">
    <source>
        <dbReference type="PROSITE" id="PS50404"/>
    </source>
</evidence>
<organism evidence="6 7">
    <name type="scientific">Penicillium canariense</name>
    <dbReference type="NCBI Taxonomy" id="189055"/>
    <lineage>
        <taxon>Eukaryota</taxon>
        <taxon>Fungi</taxon>
        <taxon>Dikarya</taxon>
        <taxon>Ascomycota</taxon>
        <taxon>Pezizomycotina</taxon>
        <taxon>Eurotiomycetes</taxon>
        <taxon>Eurotiomycetidae</taxon>
        <taxon>Eurotiales</taxon>
        <taxon>Aspergillaceae</taxon>
        <taxon>Penicillium</taxon>
    </lineage>
</organism>
<dbReference type="Proteomes" id="UP001149163">
    <property type="component" value="Unassembled WGS sequence"/>
</dbReference>
<dbReference type="Pfam" id="PF13409">
    <property type="entry name" value="GST_N_2"/>
    <property type="match status" value="1"/>
</dbReference>
<dbReference type="CDD" id="cd03046">
    <property type="entry name" value="GST_N_GTT1_like"/>
    <property type="match status" value="1"/>
</dbReference>
<dbReference type="Gene3D" id="3.40.30.10">
    <property type="entry name" value="Glutaredoxin"/>
    <property type="match status" value="1"/>
</dbReference>
<dbReference type="FunFam" id="3.40.30.10:FF:000156">
    <property type="entry name" value="Glutathione S-transferase 1"/>
    <property type="match status" value="1"/>
</dbReference>
<dbReference type="PROSITE" id="PS50404">
    <property type="entry name" value="GST_NTER"/>
    <property type="match status" value="1"/>
</dbReference>
<dbReference type="Pfam" id="PF14497">
    <property type="entry name" value="GST_C_3"/>
    <property type="match status" value="1"/>
</dbReference>
<dbReference type="GO" id="GO:0004602">
    <property type="term" value="F:glutathione peroxidase activity"/>
    <property type="evidence" value="ECO:0007669"/>
    <property type="project" value="UniProtKB-ARBA"/>
</dbReference>
<feature type="domain" description="GST N-terminal" evidence="5">
    <location>
        <begin position="7"/>
        <end position="93"/>
    </location>
</feature>
<dbReference type="CDD" id="cd03189">
    <property type="entry name" value="GST_C_GTT1_like"/>
    <property type="match status" value="1"/>
</dbReference>
<dbReference type="SFLD" id="SFLDG00358">
    <property type="entry name" value="Main_(cytGST)"/>
    <property type="match status" value="1"/>
</dbReference>
<dbReference type="InterPro" id="IPR004045">
    <property type="entry name" value="Glutathione_S-Trfase_N"/>
</dbReference>
<dbReference type="GO" id="GO:0005737">
    <property type="term" value="C:cytoplasm"/>
    <property type="evidence" value="ECO:0007669"/>
    <property type="project" value="UniProtKB-ARBA"/>
</dbReference>
<reference evidence="6" key="1">
    <citation type="submission" date="2022-11" db="EMBL/GenBank/DDBJ databases">
        <authorList>
            <person name="Petersen C."/>
        </authorList>
    </citation>
    <scope>NUCLEOTIDE SEQUENCE</scope>
    <source>
        <strain evidence="6">IBT 26290</strain>
    </source>
</reference>
<dbReference type="GO" id="GO:0004364">
    <property type="term" value="F:glutathione transferase activity"/>
    <property type="evidence" value="ECO:0007669"/>
    <property type="project" value="UniProtKB-EC"/>
</dbReference>
<comment type="similarity">
    <text evidence="1">Belongs to the GST superfamily.</text>
</comment>
<evidence type="ECO:0000256" key="1">
    <source>
        <dbReference type="ARBA" id="ARBA00007409"/>
    </source>
</evidence>
<comment type="catalytic activity">
    <reaction evidence="4">
        <text>RX + glutathione = an S-substituted glutathione + a halide anion + H(+)</text>
        <dbReference type="Rhea" id="RHEA:16437"/>
        <dbReference type="ChEBI" id="CHEBI:15378"/>
        <dbReference type="ChEBI" id="CHEBI:16042"/>
        <dbReference type="ChEBI" id="CHEBI:17792"/>
        <dbReference type="ChEBI" id="CHEBI:57925"/>
        <dbReference type="ChEBI" id="CHEBI:90779"/>
        <dbReference type="EC" id="2.5.1.18"/>
    </reaction>
</comment>
<keyword evidence="3" id="KW-0808">Transferase</keyword>
<keyword evidence="7" id="KW-1185">Reference proteome</keyword>
<sequence>MTDNNQGCKITLYWLEQSRSHRILWLLEELQLKYELKTFKRRDRLAPPELKQVHQLGKSPIITIEAPGTEKPLVLAESGAIIEYLCDHFSSGQPTLVPERYQAGREGQVGGEREEWMRYRYFMHYAEGSLMPYLVMSLVNDTVRNSPPFFLRPITAIVASQVESGFLTRNIQGNLAFLEHQLQTAPGGGPFLCGKELTAADILMSFPIIAASGRILKDETQRDKYPLLVAYAKRLEEADGYKKAVTKIEQVDGHFSASM</sequence>
<proteinExistence type="inferred from homology"/>
<dbReference type="InterPro" id="IPR036282">
    <property type="entry name" value="Glutathione-S-Trfase_C_sf"/>
</dbReference>
<evidence type="ECO:0000256" key="3">
    <source>
        <dbReference type="ARBA" id="ARBA00022679"/>
    </source>
</evidence>
<dbReference type="InterPro" id="IPR040079">
    <property type="entry name" value="Glutathione_S-Trfase"/>
</dbReference>
<dbReference type="AlphaFoldDB" id="A0A9W9I6F4"/>
<dbReference type="EMBL" id="JAPQKN010000003">
    <property type="protein sequence ID" value="KAJ5167539.1"/>
    <property type="molecule type" value="Genomic_DNA"/>
</dbReference>
<protein>
    <recommendedName>
        <fullName evidence="2">glutathione transferase</fullName>
        <ecNumber evidence="2">2.5.1.18</ecNumber>
    </recommendedName>
</protein>
<evidence type="ECO:0000256" key="2">
    <source>
        <dbReference type="ARBA" id="ARBA00012452"/>
    </source>
</evidence>
<dbReference type="InterPro" id="IPR004046">
    <property type="entry name" value="GST_C"/>
</dbReference>
<name>A0A9W9I6F4_9EURO</name>
<gene>
    <name evidence="6" type="ORF">N7482_006320</name>
</gene>